<protein>
    <recommendedName>
        <fullName evidence="1">RPW8 domain-containing protein</fullName>
    </recommendedName>
</protein>
<proteinExistence type="predicted"/>
<evidence type="ECO:0000259" key="1">
    <source>
        <dbReference type="Pfam" id="PF05659"/>
    </source>
</evidence>
<dbReference type="InterPro" id="IPR008808">
    <property type="entry name" value="Powdery_mildew-R_dom"/>
</dbReference>
<accession>A0AAP0M5G1</accession>
<organism evidence="2 3">
    <name type="scientific">Citrus x changshan-huyou</name>
    <dbReference type="NCBI Taxonomy" id="2935761"/>
    <lineage>
        <taxon>Eukaryota</taxon>
        <taxon>Viridiplantae</taxon>
        <taxon>Streptophyta</taxon>
        <taxon>Embryophyta</taxon>
        <taxon>Tracheophyta</taxon>
        <taxon>Spermatophyta</taxon>
        <taxon>Magnoliopsida</taxon>
        <taxon>eudicotyledons</taxon>
        <taxon>Gunneridae</taxon>
        <taxon>Pentapetalae</taxon>
        <taxon>rosids</taxon>
        <taxon>malvids</taxon>
        <taxon>Sapindales</taxon>
        <taxon>Rutaceae</taxon>
        <taxon>Aurantioideae</taxon>
        <taxon>Citrus</taxon>
    </lineage>
</organism>
<feature type="domain" description="RPW8" evidence="1">
    <location>
        <begin position="21"/>
        <end position="88"/>
    </location>
</feature>
<dbReference type="Proteomes" id="UP001428341">
    <property type="component" value="Unassembled WGS sequence"/>
</dbReference>
<evidence type="ECO:0000313" key="2">
    <source>
        <dbReference type="EMBL" id="KAK9199118.1"/>
    </source>
</evidence>
<dbReference type="Pfam" id="PF05659">
    <property type="entry name" value="RPW8"/>
    <property type="match status" value="1"/>
</dbReference>
<comment type="caution">
    <text evidence="2">The sequence shown here is derived from an EMBL/GenBank/DDBJ whole genome shotgun (WGS) entry which is preliminary data.</text>
</comment>
<dbReference type="AlphaFoldDB" id="A0AAP0M5G1"/>
<name>A0AAP0M5G1_9ROSI</name>
<evidence type="ECO:0000313" key="3">
    <source>
        <dbReference type="Proteomes" id="UP001428341"/>
    </source>
</evidence>
<sequence length="90" mass="10689">MIQLEGKTNFQEYAMIKSNRPKSLDDLLKKGEALVSKCSSIRRWNLYKKRKYEKRLRNMDSSLRDLSAVLQVGQALDTQRLQRIIQDMYH</sequence>
<keyword evidence="3" id="KW-1185">Reference proteome</keyword>
<gene>
    <name evidence="2" type="ORF">WN944_014305</name>
</gene>
<reference evidence="2 3" key="1">
    <citation type="submission" date="2024-05" db="EMBL/GenBank/DDBJ databases">
        <title>Haplotype-resolved chromosome-level genome assembly of Huyou (Citrus changshanensis).</title>
        <authorList>
            <person name="Miao C."/>
            <person name="Chen W."/>
            <person name="Wu Y."/>
            <person name="Wang L."/>
            <person name="Zhao S."/>
            <person name="Grierson D."/>
            <person name="Xu C."/>
            <person name="Chen K."/>
        </authorList>
    </citation>
    <scope>NUCLEOTIDE SEQUENCE [LARGE SCALE GENOMIC DNA]</scope>
    <source>
        <strain evidence="2">01-14</strain>
        <tissue evidence="2">Leaf</tissue>
    </source>
</reference>
<dbReference type="EMBL" id="JBCGBO010000005">
    <property type="protein sequence ID" value="KAK9199118.1"/>
    <property type="molecule type" value="Genomic_DNA"/>
</dbReference>